<reference evidence="3 4" key="1">
    <citation type="submission" date="2014-11" db="EMBL/GenBank/DDBJ databases">
        <title>Pan-genome of Gallibacterium spp.</title>
        <authorList>
            <person name="Kudirkiene E."/>
            <person name="Bojesen A.M."/>
        </authorList>
    </citation>
    <scope>NUCLEOTIDE SEQUENCE [LARGE SCALE GENOMIC DNA]</scope>
    <source>
        <strain evidence="3 4">59/S3/89</strain>
    </source>
</reference>
<name>A0A1A7PQL5_9PAST</name>
<dbReference type="Proteomes" id="UP000092626">
    <property type="component" value="Unassembled WGS sequence"/>
</dbReference>
<evidence type="ECO:0000313" key="3">
    <source>
        <dbReference type="EMBL" id="OBX03445.1"/>
    </source>
</evidence>
<dbReference type="Pfam" id="PF05658">
    <property type="entry name" value="YadA_head"/>
    <property type="match status" value="4"/>
</dbReference>
<dbReference type="STRING" id="505345.QV06_09830"/>
<feature type="domain" description="ESPR" evidence="2">
    <location>
        <begin position="1"/>
        <end position="31"/>
    </location>
</feature>
<dbReference type="SUPFAM" id="SSF101967">
    <property type="entry name" value="Adhesin YadA, collagen-binding domain"/>
    <property type="match status" value="1"/>
</dbReference>
<evidence type="ECO:0000259" key="2">
    <source>
        <dbReference type="Pfam" id="PF13018"/>
    </source>
</evidence>
<evidence type="ECO:0008006" key="5">
    <source>
        <dbReference type="Google" id="ProtNLM"/>
    </source>
</evidence>
<protein>
    <recommendedName>
        <fullName evidence="5">ESPR domain-containing protein</fullName>
    </recommendedName>
</protein>
<feature type="domain" description="Trimeric autotransporter adhesin YadA-like head" evidence="1">
    <location>
        <begin position="171"/>
        <end position="193"/>
    </location>
</feature>
<dbReference type="Gene3D" id="2.150.10.10">
    <property type="entry name" value="Serralysin-like metalloprotease, C-terminal"/>
    <property type="match status" value="2"/>
</dbReference>
<accession>A0A1A7PQL5</accession>
<feature type="domain" description="Trimeric autotransporter adhesin YadA-like head" evidence="1">
    <location>
        <begin position="141"/>
        <end position="165"/>
    </location>
</feature>
<comment type="caution">
    <text evidence="3">The sequence shown here is derived from an EMBL/GenBank/DDBJ whole genome shotgun (WGS) entry which is preliminary data.</text>
</comment>
<dbReference type="InterPro" id="IPR008640">
    <property type="entry name" value="Adhesin_Head_dom"/>
</dbReference>
<gene>
    <name evidence="3" type="ORF">QV06_09830</name>
</gene>
<dbReference type="Pfam" id="PF13018">
    <property type="entry name" value="ESPR"/>
    <property type="match status" value="1"/>
</dbReference>
<organism evidence="3 4">
    <name type="scientific">Gallibacterium genomosp. 3</name>
    <dbReference type="NCBI Taxonomy" id="505345"/>
    <lineage>
        <taxon>Bacteria</taxon>
        <taxon>Pseudomonadati</taxon>
        <taxon>Pseudomonadota</taxon>
        <taxon>Gammaproteobacteria</taxon>
        <taxon>Pasteurellales</taxon>
        <taxon>Pasteurellaceae</taxon>
        <taxon>Gallibacterium</taxon>
    </lineage>
</organism>
<dbReference type="EMBL" id="JTJR01000044">
    <property type="protein sequence ID" value="OBX03445.1"/>
    <property type="molecule type" value="Genomic_DNA"/>
</dbReference>
<dbReference type="InterPro" id="IPR024973">
    <property type="entry name" value="ESPR"/>
</dbReference>
<sequence length="293" mass="30109">MNHIFRVVFDKTRGVFVAVSELTKRHGKEKSIQKQSSDIHRGVAHNITSAVFSWRPSYSAILVGLTYSFLISPNAIAGPDIRSAYTSIASRDCNNNNLYGVDLAVPIRDSGQISEDTQCPAAQYTVAIGAGAFIGGTDSGTGIGGVAIGTRSIAAQEATALGYNANAGYIGSVAIGNAAVVSGKAATAVGRESSATTNAVALGYQAKARAQQTIVIGHGAEVLGSAAQAIVIGAESEAYTNETIVIGYNASSKQNTRASIIIGKSASAGSGAENNVILGNAAESKNWVSCYWS</sequence>
<dbReference type="GO" id="GO:0019867">
    <property type="term" value="C:outer membrane"/>
    <property type="evidence" value="ECO:0007669"/>
    <property type="project" value="InterPro"/>
</dbReference>
<dbReference type="CDD" id="cd12820">
    <property type="entry name" value="LbR_YadA-like"/>
    <property type="match status" value="1"/>
</dbReference>
<feature type="domain" description="Trimeric autotransporter adhesin YadA-like head" evidence="1">
    <location>
        <begin position="197"/>
        <end position="220"/>
    </location>
</feature>
<proteinExistence type="predicted"/>
<dbReference type="AlphaFoldDB" id="A0A1A7PQL5"/>
<feature type="domain" description="Trimeric autotransporter adhesin YadA-like head" evidence="1">
    <location>
        <begin position="226"/>
        <end position="250"/>
    </location>
</feature>
<dbReference type="InterPro" id="IPR011049">
    <property type="entry name" value="Serralysin-like_metalloprot_C"/>
</dbReference>
<dbReference type="RefSeq" id="WP_065237981.1">
    <property type="nucleotide sequence ID" value="NZ_JTJR01000044.1"/>
</dbReference>
<evidence type="ECO:0000313" key="4">
    <source>
        <dbReference type="Proteomes" id="UP000092626"/>
    </source>
</evidence>
<evidence type="ECO:0000259" key="1">
    <source>
        <dbReference type="Pfam" id="PF05658"/>
    </source>
</evidence>